<comment type="similarity">
    <text evidence="1">Belongs to the transferase hexapeptide repeat family.</text>
</comment>
<dbReference type="AlphaFoldDB" id="A0A9J7BS27"/>
<dbReference type="RefSeq" id="WP_260793091.1">
    <property type="nucleotide sequence ID" value="NZ_CP093313.1"/>
</dbReference>
<evidence type="ECO:0000313" key="6">
    <source>
        <dbReference type="Proteomes" id="UP001059380"/>
    </source>
</evidence>
<dbReference type="InterPro" id="IPR018357">
    <property type="entry name" value="Hexapep_transf_CS"/>
</dbReference>
<evidence type="ECO:0000313" key="5">
    <source>
        <dbReference type="EMBL" id="UWZ83718.1"/>
    </source>
</evidence>
<sequence length="201" mass="21906">METSLVTEAATSAAETRCPKRFEGVRSVGSALFSYVFNRFLMHIPNGAIRRALLRMRVAKLGEGVGLLIGVELRKGRNVFIGDRVVINKGVLLDGRGGQLIIGDDVDIAQETNIWTLQHDVHSDTHADQGGNVVIEDHVWIASRVTILPGVRIGRGAVVACNAVVTKDVPPMAIVGGVPAKVIGTRRSQLDYRLSFRPWFE</sequence>
<organism evidence="5 6">
    <name type="scientific">Occallatibacter riparius</name>
    <dbReference type="NCBI Taxonomy" id="1002689"/>
    <lineage>
        <taxon>Bacteria</taxon>
        <taxon>Pseudomonadati</taxon>
        <taxon>Acidobacteriota</taxon>
        <taxon>Terriglobia</taxon>
        <taxon>Terriglobales</taxon>
        <taxon>Acidobacteriaceae</taxon>
        <taxon>Occallatibacter</taxon>
    </lineage>
</organism>
<keyword evidence="2" id="KW-0808">Transferase</keyword>
<dbReference type="Pfam" id="PF00132">
    <property type="entry name" value="Hexapep"/>
    <property type="match status" value="1"/>
</dbReference>
<evidence type="ECO:0000256" key="4">
    <source>
        <dbReference type="ARBA" id="ARBA00023315"/>
    </source>
</evidence>
<dbReference type="KEGG" id="orp:MOP44_24515"/>
<name>A0A9J7BS27_9BACT</name>
<dbReference type="PROSITE" id="PS00101">
    <property type="entry name" value="HEXAPEP_TRANSFERASES"/>
    <property type="match status" value="1"/>
</dbReference>
<dbReference type="InterPro" id="IPR011004">
    <property type="entry name" value="Trimer_LpxA-like_sf"/>
</dbReference>
<dbReference type="GO" id="GO:0005829">
    <property type="term" value="C:cytosol"/>
    <property type="evidence" value="ECO:0007669"/>
    <property type="project" value="TreeGrafter"/>
</dbReference>
<keyword evidence="6" id="KW-1185">Reference proteome</keyword>
<dbReference type="Proteomes" id="UP001059380">
    <property type="component" value="Chromosome"/>
</dbReference>
<keyword evidence="3" id="KW-0677">Repeat</keyword>
<gene>
    <name evidence="5" type="ORF">MOP44_24515</name>
</gene>
<evidence type="ECO:0000256" key="1">
    <source>
        <dbReference type="ARBA" id="ARBA00007274"/>
    </source>
</evidence>
<dbReference type="GO" id="GO:0008374">
    <property type="term" value="F:O-acyltransferase activity"/>
    <property type="evidence" value="ECO:0007669"/>
    <property type="project" value="TreeGrafter"/>
</dbReference>
<dbReference type="PANTHER" id="PTHR23416">
    <property type="entry name" value="SIALIC ACID SYNTHASE-RELATED"/>
    <property type="match status" value="1"/>
</dbReference>
<keyword evidence="4 5" id="KW-0012">Acyltransferase</keyword>
<reference evidence="5" key="1">
    <citation type="submission" date="2021-04" db="EMBL/GenBank/DDBJ databases">
        <title>Phylogenetic analysis of Acidobacteriaceae.</title>
        <authorList>
            <person name="Qiu L."/>
            <person name="Zhang Q."/>
        </authorList>
    </citation>
    <scope>NUCLEOTIDE SEQUENCE</scope>
    <source>
        <strain evidence="5">DSM 25168</strain>
    </source>
</reference>
<dbReference type="CDD" id="cd04647">
    <property type="entry name" value="LbH_MAT_like"/>
    <property type="match status" value="1"/>
</dbReference>
<dbReference type="InterPro" id="IPR001451">
    <property type="entry name" value="Hexapep"/>
</dbReference>
<proteinExistence type="inferred from homology"/>
<accession>A0A9J7BS27</accession>
<dbReference type="Gene3D" id="2.160.10.10">
    <property type="entry name" value="Hexapeptide repeat proteins"/>
    <property type="match status" value="1"/>
</dbReference>
<dbReference type="PANTHER" id="PTHR23416:SF23">
    <property type="entry name" value="ACETYLTRANSFERASE C18B11.09C-RELATED"/>
    <property type="match status" value="1"/>
</dbReference>
<dbReference type="InterPro" id="IPR051159">
    <property type="entry name" value="Hexapeptide_acetyltransf"/>
</dbReference>
<evidence type="ECO:0000256" key="2">
    <source>
        <dbReference type="ARBA" id="ARBA00022679"/>
    </source>
</evidence>
<dbReference type="SUPFAM" id="SSF51161">
    <property type="entry name" value="Trimeric LpxA-like enzymes"/>
    <property type="match status" value="1"/>
</dbReference>
<protein>
    <submittedName>
        <fullName evidence="5">Acyltransferase</fullName>
    </submittedName>
</protein>
<dbReference type="EMBL" id="CP093313">
    <property type="protein sequence ID" value="UWZ83718.1"/>
    <property type="molecule type" value="Genomic_DNA"/>
</dbReference>
<evidence type="ECO:0000256" key="3">
    <source>
        <dbReference type="ARBA" id="ARBA00022737"/>
    </source>
</evidence>